<evidence type="ECO:0000259" key="2">
    <source>
        <dbReference type="Pfam" id="PF25963"/>
    </source>
</evidence>
<evidence type="ECO:0000256" key="1">
    <source>
        <dbReference type="SAM" id="Phobius"/>
    </source>
</evidence>
<dbReference type="Gene3D" id="2.40.30.170">
    <property type="match status" value="1"/>
</dbReference>
<sequence>MSRASMEQAHLRFVRDAVEIEDLRSSVVFEDPEARVRSGRLRLLNLRFMAVSTSFQSLHRYINRLLRQTEGDVAAALIGLYRPLQAALSERGGRERTAEIARRLAACRTALTPRAAAVRDTLPGACHEDFDTGVSLLQRFFGELHEYGAAEAALVAPQQWRTPQARGDTAVFLRGNDYAAEALTALRSALLVAAMCWLWIQTGWISGATAVLQAVALSAILSSSANAPAAARSLFKGFVFGAALGAICQLLALVRDDAMWIYGYFEETKLPRVHVGDRADIRLMSGAVLLHGKVEGIARGIADSDNPTSASLLADVSPTFIWIRLAQRVPVRMRIDPASVPPNTILAAGMTATVTVRQGR</sequence>
<dbReference type="EMBL" id="CP038228">
    <property type="protein sequence ID" value="QDI05826.1"/>
    <property type="molecule type" value="Genomic_DNA"/>
</dbReference>
<keyword evidence="1" id="KW-1133">Transmembrane helix</keyword>
<reference evidence="3 4" key="1">
    <citation type="submission" date="2019-03" db="EMBL/GenBank/DDBJ databases">
        <title>Tal1 in Xanthomonas translucens pv. cerealis Contributes to Virulence in Bacterial Leaf Streak of Wheat.</title>
        <authorList>
            <person name="Shah S.M.A."/>
            <person name="Haq F."/>
            <person name="Ma W."/>
            <person name="Xu X."/>
            <person name="Wang S."/>
            <person name="Xu Z."/>
            <person name="Zou L."/>
            <person name="Zhu B."/>
            <person name="Chen G."/>
        </authorList>
    </citation>
    <scope>NUCLEOTIDE SEQUENCE [LARGE SCALE GENOMIC DNA]</scope>
    <source>
        <strain evidence="3 4">01</strain>
    </source>
</reference>
<dbReference type="AlphaFoldDB" id="A0A514EIG3"/>
<keyword evidence="1" id="KW-0812">Transmembrane</keyword>
<dbReference type="GO" id="GO:0022857">
    <property type="term" value="F:transmembrane transporter activity"/>
    <property type="evidence" value="ECO:0007669"/>
    <property type="project" value="InterPro"/>
</dbReference>
<dbReference type="Pfam" id="PF04632">
    <property type="entry name" value="FUSC"/>
    <property type="match status" value="1"/>
</dbReference>
<keyword evidence="1" id="KW-0472">Membrane</keyword>
<gene>
    <name evidence="3" type="ORF">E4A48_08130</name>
</gene>
<dbReference type="Pfam" id="PF25963">
    <property type="entry name" value="Beta-barrel_AAEA"/>
    <property type="match status" value="1"/>
</dbReference>
<proteinExistence type="predicted"/>
<organism evidence="3 4">
    <name type="scientific">Xanthomonas cerealis pv. cerealis</name>
    <dbReference type="NCBI Taxonomy" id="152263"/>
    <lineage>
        <taxon>Bacteria</taxon>
        <taxon>Pseudomonadati</taxon>
        <taxon>Pseudomonadota</taxon>
        <taxon>Gammaproteobacteria</taxon>
        <taxon>Lysobacterales</taxon>
        <taxon>Lysobacteraceae</taxon>
        <taxon>Xanthomonas</taxon>
        <taxon>Xanthomonas translucens group</taxon>
        <taxon>Xanthomonas cerealis</taxon>
    </lineage>
</organism>
<dbReference type="InterPro" id="IPR006726">
    <property type="entry name" value="PHBA_efflux_AaeB/fusaric-R"/>
</dbReference>
<accession>A0A514EIG3</accession>
<dbReference type="InterPro" id="IPR058634">
    <property type="entry name" value="AaeA-lik-b-barrel"/>
</dbReference>
<dbReference type="Proteomes" id="UP000319349">
    <property type="component" value="Chromosome"/>
</dbReference>
<feature type="transmembrane region" description="Helical" evidence="1">
    <location>
        <begin position="233"/>
        <end position="254"/>
    </location>
</feature>
<dbReference type="PANTHER" id="PTHR30367:SF12">
    <property type="entry name" value="P-HYDROXYBENZOIC ACID EFFLUX PUMP SUBUNIT AAEA"/>
    <property type="match status" value="1"/>
</dbReference>
<evidence type="ECO:0000313" key="3">
    <source>
        <dbReference type="EMBL" id="QDI05826.1"/>
    </source>
</evidence>
<feature type="transmembrane region" description="Helical" evidence="1">
    <location>
        <begin position="196"/>
        <end position="221"/>
    </location>
</feature>
<keyword evidence="4" id="KW-1185">Reference proteome</keyword>
<dbReference type="PANTHER" id="PTHR30367">
    <property type="entry name" value="P-HYDROXYBENZOIC ACID EFFLUX PUMP SUBUNIT AAEA-RELATED"/>
    <property type="match status" value="1"/>
</dbReference>
<protein>
    <recommendedName>
        <fullName evidence="2">p-hydroxybenzoic acid efflux pump subunit AaeA-like beta-barrel domain-containing protein</fullName>
    </recommendedName>
</protein>
<name>A0A514EIG3_9XANT</name>
<feature type="domain" description="p-hydroxybenzoic acid efflux pump subunit AaeA-like beta-barrel" evidence="2">
    <location>
        <begin position="259"/>
        <end position="356"/>
    </location>
</feature>
<dbReference type="InterPro" id="IPR050393">
    <property type="entry name" value="MFP_Efflux_Pump"/>
</dbReference>
<evidence type="ECO:0000313" key="4">
    <source>
        <dbReference type="Proteomes" id="UP000319349"/>
    </source>
</evidence>
<dbReference type="GO" id="GO:0005886">
    <property type="term" value="C:plasma membrane"/>
    <property type="evidence" value="ECO:0007669"/>
    <property type="project" value="InterPro"/>
</dbReference>